<comment type="similarity">
    <text evidence="3 8">Belongs to the acetolactate synthase small subunit family.</text>
</comment>
<feature type="domain" description="ACT" evidence="9">
    <location>
        <begin position="4"/>
        <end position="78"/>
    </location>
</feature>
<evidence type="ECO:0000256" key="8">
    <source>
        <dbReference type="RuleBase" id="RU368092"/>
    </source>
</evidence>
<dbReference type="Gene3D" id="3.30.70.260">
    <property type="match status" value="1"/>
</dbReference>
<keyword evidence="8 10" id="KW-0808">Transferase</keyword>
<dbReference type="Gene3D" id="3.30.70.1150">
    <property type="entry name" value="ACT-like. Chain A, domain 2"/>
    <property type="match status" value="1"/>
</dbReference>
<name>A0A2X0VF94_9GAMM</name>
<keyword evidence="6 8" id="KW-0100">Branched-chain amino acid biosynthesis</keyword>
<dbReference type="AlphaFoldDB" id="A0A2X0VF94"/>
<evidence type="ECO:0000256" key="3">
    <source>
        <dbReference type="ARBA" id="ARBA00006341"/>
    </source>
</evidence>
<comment type="pathway">
    <text evidence="1 8">Amino-acid biosynthesis; L-isoleucine biosynthesis; L-isoleucine from 2-oxobutanoate: step 1/4.</text>
</comment>
<dbReference type="RefSeq" id="WP_113744798.1">
    <property type="nucleotide sequence ID" value="NZ_UAPU01000007.1"/>
</dbReference>
<dbReference type="Proteomes" id="UP000250086">
    <property type="component" value="Unassembled WGS sequence"/>
</dbReference>
<dbReference type="PANTHER" id="PTHR30239">
    <property type="entry name" value="ACETOLACTATE SYNTHASE SMALL SUBUNIT"/>
    <property type="match status" value="1"/>
</dbReference>
<evidence type="ECO:0000313" key="10">
    <source>
        <dbReference type="EMBL" id="SPT70763.1"/>
    </source>
</evidence>
<dbReference type="PROSITE" id="PS51671">
    <property type="entry name" value="ACT"/>
    <property type="match status" value="1"/>
</dbReference>
<dbReference type="GO" id="GO:0005829">
    <property type="term" value="C:cytosol"/>
    <property type="evidence" value="ECO:0007669"/>
    <property type="project" value="TreeGrafter"/>
</dbReference>
<evidence type="ECO:0000256" key="4">
    <source>
        <dbReference type="ARBA" id="ARBA00011744"/>
    </source>
</evidence>
<dbReference type="EMBL" id="UAPV01000001">
    <property type="protein sequence ID" value="SPT70763.1"/>
    <property type="molecule type" value="Genomic_DNA"/>
</dbReference>
<dbReference type="NCBIfam" id="NF008864">
    <property type="entry name" value="PRK11895.1"/>
    <property type="match status" value="1"/>
</dbReference>
<dbReference type="GO" id="GO:0009099">
    <property type="term" value="P:L-valine biosynthetic process"/>
    <property type="evidence" value="ECO:0007669"/>
    <property type="project" value="UniProtKB-UniRule"/>
</dbReference>
<keyword evidence="11" id="KW-1185">Reference proteome</keyword>
<dbReference type="InterPro" id="IPR002912">
    <property type="entry name" value="ACT_dom"/>
</dbReference>
<evidence type="ECO:0000256" key="5">
    <source>
        <dbReference type="ARBA" id="ARBA00022605"/>
    </source>
</evidence>
<dbReference type="Pfam" id="PF10369">
    <property type="entry name" value="ALS_ss_C"/>
    <property type="match status" value="1"/>
</dbReference>
<dbReference type="InterPro" id="IPR019455">
    <property type="entry name" value="Acetolactate_synth_ssu_C"/>
</dbReference>
<dbReference type="GO" id="GO:0009097">
    <property type="term" value="P:isoleucine biosynthetic process"/>
    <property type="evidence" value="ECO:0007669"/>
    <property type="project" value="UniProtKB-UniRule"/>
</dbReference>
<sequence>MRHLVSILTENETGALSRIVGLFSQRGYNIETITAAPTDDKTISRINILTYGGAEHIEQITKQLHKLINVIKVSSFEESDDAVERELLFVKVHTPTRAIREELKSLCDIFKAEIVDVTPDLYILQYVSTSADVDRFLKVILETAEIIETIRSGVCGIARGEHSLQLPS</sequence>
<evidence type="ECO:0000259" key="9">
    <source>
        <dbReference type="PROSITE" id="PS51671"/>
    </source>
</evidence>
<evidence type="ECO:0000256" key="1">
    <source>
        <dbReference type="ARBA" id="ARBA00004974"/>
    </source>
</evidence>
<organism evidence="10 11">
    <name type="scientific">Anaerobiospirillum thomasii</name>
    <dbReference type="NCBI Taxonomy" id="179995"/>
    <lineage>
        <taxon>Bacteria</taxon>
        <taxon>Pseudomonadati</taxon>
        <taxon>Pseudomonadota</taxon>
        <taxon>Gammaproteobacteria</taxon>
        <taxon>Aeromonadales</taxon>
        <taxon>Succinivibrionaceae</taxon>
        <taxon>Anaerobiospirillum</taxon>
    </lineage>
</organism>
<proteinExistence type="inferred from homology"/>
<dbReference type="UniPathway" id="UPA00049">
    <property type="reaction ID" value="UER00059"/>
</dbReference>
<dbReference type="InterPro" id="IPR004789">
    <property type="entry name" value="Acetalactate_synth_ssu"/>
</dbReference>
<dbReference type="NCBIfam" id="TIGR00119">
    <property type="entry name" value="acolac_sm"/>
    <property type="match status" value="1"/>
</dbReference>
<dbReference type="InterPro" id="IPR027271">
    <property type="entry name" value="Acetolactate_synth/TF_NikR_C"/>
</dbReference>
<dbReference type="FunFam" id="3.30.70.260:FF:000001">
    <property type="entry name" value="Acetolactate synthase, small subunit"/>
    <property type="match status" value="1"/>
</dbReference>
<keyword evidence="5 8" id="KW-0028">Amino-acid biosynthesis</keyword>
<dbReference type="SUPFAM" id="SSF55021">
    <property type="entry name" value="ACT-like"/>
    <property type="match status" value="2"/>
</dbReference>
<reference evidence="10 11" key="1">
    <citation type="submission" date="2018-06" db="EMBL/GenBank/DDBJ databases">
        <authorList>
            <consortium name="Pathogen Informatics"/>
            <person name="Doyle S."/>
        </authorList>
    </citation>
    <scope>NUCLEOTIDE SEQUENCE [LARGE SCALE GENOMIC DNA]</scope>
    <source>
        <strain evidence="10 11">NCTC13093</strain>
    </source>
</reference>
<dbReference type="InterPro" id="IPR045865">
    <property type="entry name" value="ACT-like_dom_sf"/>
</dbReference>
<dbReference type="InterPro" id="IPR054480">
    <property type="entry name" value="AHAS_small-like_ACT"/>
</dbReference>
<dbReference type="EC" id="2.2.1.6" evidence="8"/>
<comment type="catalytic activity">
    <reaction evidence="7 8">
        <text>2 pyruvate + H(+) = (2S)-2-acetolactate + CO2</text>
        <dbReference type="Rhea" id="RHEA:25249"/>
        <dbReference type="ChEBI" id="CHEBI:15361"/>
        <dbReference type="ChEBI" id="CHEBI:15378"/>
        <dbReference type="ChEBI" id="CHEBI:16526"/>
        <dbReference type="ChEBI" id="CHEBI:58476"/>
        <dbReference type="EC" id="2.2.1.6"/>
    </reaction>
</comment>
<dbReference type="CDD" id="cd04878">
    <property type="entry name" value="ACT_AHAS"/>
    <property type="match status" value="1"/>
</dbReference>
<dbReference type="GO" id="GO:1990610">
    <property type="term" value="F:acetolactate synthase regulator activity"/>
    <property type="evidence" value="ECO:0007669"/>
    <property type="project" value="UniProtKB-UniRule"/>
</dbReference>
<comment type="subunit">
    <text evidence="4 8">Dimer of large and small chains.</text>
</comment>
<comment type="function">
    <text evidence="8">Catalyzes the conversion of 2 pyruvate molecules into acetolactate in the first common step of the biosynthetic pathway of the branched-amino acids such as leucine, isoleucine, and valine.</text>
</comment>
<dbReference type="Pfam" id="PF22629">
    <property type="entry name" value="ACT_AHAS_ss"/>
    <property type="match status" value="1"/>
</dbReference>
<dbReference type="PANTHER" id="PTHR30239:SF0">
    <property type="entry name" value="ACETOLACTATE SYNTHASE SMALL SUBUNIT 1, CHLOROPLASTIC"/>
    <property type="match status" value="1"/>
</dbReference>
<accession>A0A2X0VF94</accession>
<evidence type="ECO:0000256" key="2">
    <source>
        <dbReference type="ARBA" id="ARBA00005025"/>
    </source>
</evidence>
<dbReference type="GO" id="GO:0003984">
    <property type="term" value="F:acetolactate synthase activity"/>
    <property type="evidence" value="ECO:0007669"/>
    <property type="project" value="UniProtKB-UniRule"/>
</dbReference>
<evidence type="ECO:0000313" key="11">
    <source>
        <dbReference type="Proteomes" id="UP000250086"/>
    </source>
</evidence>
<protein>
    <recommendedName>
        <fullName evidence="8">Acetolactate synthase small subunit</fullName>
        <shortName evidence="8">AHAS</shortName>
        <shortName evidence="8">ALS</shortName>
        <ecNumber evidence="8">2.2.1.6</ecNumber>
    </recommendedName>
    <alternativeName>
        <fullName evidence="8">Acetohydroxy-acid synthase small subunit</fullName>
    </alternativeName>
</protein>
<dbReference type="UniPathway" id="UPA00047">
    <property type="reaction ID" value="UER00055"/>
</dbReference>
<evidence type="ECO:0000256" key="6">
    <source>
        <dbReference type="ARBA" id="ARBA00023304"/>
    </source>
</evidence>
<gene>
    <name evidence="10" type="primary">ilvH</name>
    <name evidence="10" type="ORF">NCTC13093_02184</name>
</gene>
<dbReference type="OrthoDB" id="9787365at2"/>
<evidence type="ECO:0000256" key="7">
    <source>
        <dbReference type="ARBA" id="ARBA00048670"/>
    </source>
</evidence>
<comment type="pathway">
    <text evidence="2 8">Amino-acid biosynthesis; L-valine biosynthesis; L-valine from pyruvate: step 1/4.</text>
</comment>
<dbReference type="InterPro" id="IPR039557">
    <property type="entry name" value="AHAS_ACT"/>
</dbReference>